<evidence type="ECO:0000313" key="2">
    <source>
        <dbReference type="EMBL" id="KAF0742604.1"/>
    </source>
</evidence>
<comment type="caution">
    <text evidence="2">The sequence shown here is derived from an EMBL/GenBank/DDBJ whole genome shotgun (WGS) entry which is preliminary data.</text>
</comment>
<dbReference type="AlphaFoldDB" id="A0A6G0XQC9"/>
<gene>
    <name evidence="2" type="ORF">Ae201684_002504</name>
</gene>
<dbReference type="InterPro" id="IPR016130">
    <property type="entry name" value="Tyr_Pase_AS"/>
</dbReference>
<dbReference type="PROSITE" id="PS00383">
    <property type="entry name" value="TYR_PHOSPHATASE_1"/>
    <property type="match status" value="1"/>
</dbReference>
<keyword evidence="3" id="KW-1185">Reference proteome</keyword>
<dbReference type="SUPFAM" id="SSF52799">
    <property type="entry name" value="(Phosphotyrosine protein) phosphatases II"/>
    <property type="match status" value="1"/>
</dbReference>
<evidence type="ECO:0000259" key="1">
    <source>
        <dbReference type="PROSITE" id="PS50056"/>
    </source>
</evidence>
<dbReference type="InterPro" id="IPR029021">
    <property type="entry name" value="Prot-tyrosine_phosphatase-like"/>
</dbReference>
<dbReference type="EMBL" id="VJMJ01000026">
    <property type="protein sequence ID" value="KAF0742604.1"/>
    <property type="molecule type" value="Genomic_DNA"/>
</dbReference>
<sequence>MMANDVRHVLCLLTREELRFYATPLLTIYKGHFDSVTHVDFTTPEWQLQTLLGSLMHAVSLKQRIVVHCSTGQSRTAHVLALWVHRSSNVGLDEAIASVISCAQSTNTMRKPTMDGVMRLLMNTGAMPSSARISSRPPSAKPTPSLSSSADLALFSINADKRIHAQLDPLAGQLKCEAIHISTDNDLLEDTIAKTKARLIVVAVPDEAIQKVVLHLKTRNDVTKVIVCTPVDRDVDFQVGCAVGAARFLPPGSVHACDRNGRFHQWNQDLTNGLERLSLNK</sequence>
<proteinExistence type="predicted"/>
<protein>
    <recommendedName>
        <fullName evidence="1">Tyrosine specific protein phosphatases domain-containing protein</fullName>
    </recommendedName>
</protein>
<dbReference type="InterPro" id="IPR000387">
    <property type="entry name" value="Tyr_Pase_dom"/>
</dbReference>
<evidence type="ECO:0000313" key="3">
    <source>
        <dbReference type="Proteomes" id="UP000481153"/>
    </source>
</evidence>
<dbReference type="Gene3D" id="3.90.190.10">
    <property type="entry name" value="Protein tyrosine phosphatase superfamily"/>
    <property type="match status" value="1"/>
</dbReference>
<name>A0A6G0XQC9_9STRA</name>
<dbReference type="Proteomes" id="UP000481153">
    <property type="component" value="Unassembled WGS sequence"/>
</dbReference>
<feature type="domain" description="Tyrosine specific protein phosphatases" evidence="1">
    <location>
        <begin position="64"/>
        <end position="99"/>
    </location>
</feature>
<dbReference type="VEuPathDB" id="FungiDB:AeMF1_002898"/>
<dbReference type="PROSITE" id="PS50056">
    <property type="entry name" value="TYR_PHOSPHATASE_2"/>
    <property type="match status" value="1"/>
</dbReference>
<organism evidence="2 3">
    <name type="scientific">Aphanomyces euteiches</name>
    <dbReference type="NCBI Taxonomy" id="100861"/>
    <lineage>
        <taxon>Eukaryota</taxon>
        <taxon>Sar</taxon>
        <taxon>Stramenopiles</taxon>
        <taxon>Oomycota</taxon>
        <taxon>Saprolegniomycetes</taxon>
        <taxon>Saprolegniales</taxon>
        <taxon>Verrucalvaceae</taxon>
        <taxon>Aphanomyces</taxon>
    </lineage>
</organism>
<reference evidence="2 3" key="1">
    <citation type="submission" date="2019-07" db="EMBL/GenBank/DDBJ databases">
        <title>Genomics analysis of Aphanomyces spp. identifies a new class of oomycete effector associated with host adaptation.</title>
        <authorList>
            <person name="Gaulin E."/>
        </authorList>
    </citation>
    <scope>NUCLEOTIDE SEQUENCE [LARGE SCALE GENOMIC DNA]</scope>
    <source>
        <strain evidence="2 3">ATCC 201684</strain>
    </source>
</reference>
<accession>A0A6G0XQC9</accession>